<keyword evidence="1" id="KW-1133">Transmembrane helix</keyword>
<keyword evidence="3" id="KW-1185">Reference proteome</keyword>
<feature type="transmembrane region" description="Helical" evidence="1">
    <location>
        <begin position="162"/>
        <end position="188"/>
    </location>
</feature>
<evidence type="ECO:0000313" key="2">
    <source>
        <dbReference type="EMBL" id="ORX56384.1"/>
    </source>
</evidence>
<comment type="caution">
    <text evidence="2">The sequence shown here is derived from an EMBL/GenBank/DDBJ whole genome shotgun (WGS) entry which is preliminary data.</text>
</comment>
<keyword evidence="1" id="KW-0812">Transmembrane</keyword>
<organism evidence="2 3">
    <name type="scientific">Hesseltinella vesiculosa</name>
    <dbReference type="NCBI Taxonomy" id="101127"/>
    <lineage>
        <taxon>Eukaryota</taxon>
        <taxon>Fungi</taxon>
        <taxon>Fungi incertae sedis</taxon>
        <taxon>Mucoromycota</taxon>
        <taxon>Mucoromycotina</taxon>
        <taxon>Mucoromycetes</taxon>
        <taxon>Mucorales</taxon>
        <taxon>Cunninghamellaceae</taxon>
        <taxon>Hesseltinella</taxon>
    </lineage>
</organism>
<reference evidence="2 3" key="1">
    <citation type="submission" date="2016-07" db="EMBL/GenBank/DDBJ databases">
        <title>Pervasive Adenine N6-methylation of Active Genes in Fungi.</title>
        <authorList>
            <consortium name="DOE Joint Genome Institute"/>
            <person name="Mondo S.J."/>
            <person name="Dannebaum R.O."/>
            <person name="Kuo R.C."/>
            <person name="Labutti K."/>
            <person name="Haridas S."/>
            <person name="Kuo A."/>
            <person name="Salamov A."/>
            <person name="Ahrendt S.R."/>
            <person name="Lipzen A."/>
            <person name="Sullivan W."/>
            <person name="Andreopoulos W.B."/>
            <person name="Clum A."/>
            <person name="Lindquist E."/>
            <person name="Daum C."/>
            <person name="Ramamoorthy G.K."/>
            <person name="Gryganskyi A."/>
            <person name="Culley D."/>
            <person name="Magnuson J.K."/>
            <person name="James T.Y."/>
            <person name="O'Malley M.A."/>
            <person name="Stajich J.E."/>
            <person name="Spatafora J.W."/>
            <person name="Visel A."/>
            <person name="Grigoriev I.V."/>
        </authorList>
    </citation>
    <scope>NUCLEOTIDE SEQUENCE [LARGE SCALE GENOMIC DNA]</scope>
    <source>
        <strain evidence="2 3">NRRL 3301</strain>
    </source>
</reference>
<evidence type="ECO:0000256" key="1">
    <source>
        <dbReference type="SAM" id="Phobius"/>
    </source>
</evidence>
<keyword evidence="1" id="KW-0472">Membrane</keyword>
<gene>
    <name evidence="2" type="ORF">DM01DRAFT_174806</name>
</gene>
<name>A0A1X2GLH4_9FUNG</name>
<dbReference type="EMBL" id="MCGT01000010">
    <property type="protein sequence ID" value="ORX56384.1"/>
    <property type="molecule type" value="Genomic_DNA"/>
</dbReference>
<evidence type="ECO:0000313" key="3">
    <source>
        <dbReference type="Proteomes" id="UP000242146"/>
    </source>
</evidence>
<sequence length="189" mass="19988">MNTGLTPELSPPVRLLITRLHPPRAVSVRISRELVPRSLPFGLFAARMALDRSLVDRALAVRAAAAPATPVYAAHLPTTANASHTRTCRIVHASKPGPAAAMSAPHVIVTPVPAAFERVLLSVSTATAGTLFLAPSHLSNCPAEEDGDELSPAQRMTSADVLVFKLSFVGFIIASLVLGCPSLFFFFLS</sequence>
<proteinExistence type="predicted"/>
<accession>A0A1X2GLH4</accession>
<dbReference type="AlphaFoldDB" id="A0A1X2GLH4"/>
<dbReference type="Proteomes" id="UP000242146">
    <property type="component" value="Unassembled WGS sequence"/>
</dbReference>
<protein>
    <submittedName>
        <fullName evidence="2">Uncharacterized protein</fullName>
    </submittedName>
</protein>